<dbReference type="InterPro" id="IPR043502">
    <property type="entry name" value="DNA/RNA_pol_sf"/>
</dbReference>
<dbReference type="SUPFAM" id="SSF56672">
    <property type="entry name" value="DNA/RNA polymerases"/>
    <property type="match status" value="1"/>
</dbReference>
<protein>
    <recommendedName>
        <fullName evidence="1">Reverse transcriptase Ty1/copia-type domain-containing protein</fullName>
    </recommendedName>
</protein>
<name>A0A8T3B3Q6_DENNO</name>
<dbReference type="EMBL" id="JAGYWB010000011">
    <property type="protein sequence ID" value="KAI0504100.1"/>
    <property type="molecule type" value="Genomic_DNA"/>
</dbReference>
<evidence type="ECO:0000313" key="2">
    <source>
        <dbReference type="EMBL" id="KAI0504100.1"/>
    </source>
</evidence>
<dbReference type="Proteomes" id="UP000829196">
    <property type="component" value="Unassembled WGS sequence"/>
</dbReference>
<accession>A0A8T3B3Q6</accession>
<feature type="domain" description="Reverse transcriptase Ty1/copia-type" evidence="1">
    <location>
        <begin position="73"/>
        <end position="314"/>
    </location>
</feature>
<organism evidence="2 3">
    <name type="scientific">Dendrobium nobile</name>
    <name type="common">Orchid</name>
    <dbReference type="NCBI Taxonomy" id="94219"/>
    <lineage>
        <taxon>Eukaryota</taxon>
        <taxon>Viridiplantae</taxon>
        <taxon>Streptophyta</taxon>
        <taxon>Embryophyta</taxon>
        <taxon>Tracheophyta</taxon>
        <taxon>Spermatophyta</taxon>
        <taxon>Magnoliopsida</taxon>
        <taxon>Liliopsida</taxon>
        <taxon>Asparagales</taxon>
        <taxon>Orchidaceae</taxon>
        <taxon>Epidendroideae</taxon>
        <taxon>Malaxideae</taxon>
        <taxon>Dendrobiinae</taxon>
        <taxon>Dendrobium</taxon>
    </lineage>
</organism>
<dbReference type="PANTHER" id="PTHR11439:SF467">
    <property type="entry name" value="INTEGRASE CATALYTIC DOMAIN-CONTAINING PROTEIN"/>
    <property type="match status" value="1"/>
</dbReference>
<evidence type="ECO:0000313" key="3">
    <source>
        <dbReference type="Proteomes" id="UP000829196"/>
    </source>
</evidence>
<dbReference type="InterPro" id="IPR013103">
    <property type="entry name" value="RVT_2"/>
</dbReference>
<gene>
    <name evidence="2" type="ORF">KFK09_015047</name>
</gene>
<dbReference type="OrthoDB" id="7473114at2759"/>
<dbReference type="PANTHER" id="PTHR11439">
    <property type="entry name" value="GAG-POL-RELATED RETROTRANSPOSON"/>
    <property type="match status" value="1"/>
</dbReference>
<proteinExistence type="predicted"/>
<keyword evidence="3" id="KW-1185">Reference proteome</keyword>
<dbReference type="AlphaFoldDB" id="A0A8T3B3Q6"/>
<sequence length="373" mass="42399">MLPDPPTASPKIIQQHSMQTRAKSGIHKPKQIFDLSAINTNGLTPSTFAQANKIPHWRAAMHEEFTALIRQGTWSLVPQPANTPILGCRWTFKTKQLPNGSVDRYKARLVAQGFDQKLGVNYTETFSPVAKMPTFRVLLTLAIHRHWSILQLDISNAFLHGDLTDTVYMRQPPGFIDTTRPQHVCKLQKSLYDLKQASRQLFHKLTSLLQQFGFRFSRSDPSLLILHRQNVHLYFLIYVDDILLTGNDPSTIQSLLHYLRSHFALKQLSNVSLFLGIQILKTPSGYLLNQHHYALKILQDAGLQDCSAAPIPITPSRSTLTADDQLFADPHLYRKIARALQYLSITRPDIAFAANRICQHMHALTNCHFQLLK</sequence>
<dbReference type="Pfam" id="PF07727">
    <property type="entry name" value="RVT_2"/>
    <property type="match status" value="1"/>
</dbReference>
<reference evidence="2" key="1">
    <citation type="journal article" date="2022" name="Front. Genet.">
        <title>Chromosome-Scale Assembly of the Dendrobium nobile Genome Provides Insights Into the Molecular Mechanism of the Biosynthesis of the Medicinal Active Ingredient of Dendrobium.</title>
        <authorList>
            <person name="Xu Q."/>
            <person name="Niu S.-C."/>
            <person name="Li K.-L."/>
            <person name="Zheng P.-J."/>
            <person name="Zhang X.-J."/>
            <person name="Jia Y."/>
            <person name="Liu Y."/>
            <person name="Niu Y.-X."/>
            <person name="Yu L.-H."/>
            <person name="Chen D.-F."/>
            <person name="Zhang G.-Q."/>
        </authorList>
    </citation>
    <scope>NUCLEOTIDE SEQUENCE</scope>
    <source>
        <tissue evidence="2">Leaf</tissue>
    </source>
</reference>
<evidence type="ECO:0000259" key="1">
    <source>
        <dbReference type="Pfam" id="PF07727"/>
    </source>
</evidence>
<comment type="caution">
    <text evidence="2">The sequence shown here is derived from an EMBL/GenBank/DDBJ whole genome shotgun (WGS) entry which is preliminary data.</text>
</comment>